<proteinExistence type="predicted"/>
<dbReference type="eggNOG" id="ENOG502ZFIY">
    <property type="taxonomic scope" value="Bacteria"/>
</dbReference>
<sequence>MYRLKTPPTSKRQHVKGKRFRLVDFILAIVLLAAATLYSCGGNQNNGLPTPGNSGDATFSVSIKENFSKNPLKNLNNIQVRDTLRYDIDLKDLNNESNIHYSIDLHSKDGEFHRRIGKDYRVFIFRRDSLDKHLSANPNFLKENEEWMKDGEIRQSLVDLPGNKEYVLLIIPIQPGTFQLSYTFLKLRGKEKPTETVNKQINFNCVHLSAWYKSIKTRDGSGGFIGIGSHASEHHNEFYFKIDDGSNEKDKFLASIPNRSQKYTLMYNGKRYDGNDFFEGQEIRFLKGETTEKHAPEVTVRVIEEITIRQKDEGRDEVVLEFYNIPLEQK</sequence>
<organism evidence="2 3">
    <name type="scientific">Prevotella micans F0438</name>
    <dbReference type="NCBI Taxonomy" id="883158"/>
    <lineage>
        <taxon>Bacteria</taxon>
        <taxon>Pseudomonadati</taxon>
        <taxon>Bacteroidota</taxon>
        <taxon>Bacteroidia</taxon>
        <taxon>Bacteroidales</taxon>
        <taxon>Prevotellaceae</taxon>
        <taxon>Prevotella</taxon>
    </lineage>
</organism>
<dbReference type="RefSeq" id="WP_006952139.1">
    <property type="nucleotide sequence ID" value="NZ_JH594522.1"/>
</dbReference>
<keyword evidence="1" id="KW-0472">Membrane</keyword>
<dbReference type="HOGENOM" id="CLU_841612_0_0_10"/>
<dbReference type="PATRIC" id="fig|883158.3.peg.964"/>
<evidence type="ECO:0000256" key="1">
    <source>
        <dbReference type="SAM" id="Phobius"/>
    </source>
</evidence>
<evidence type="ECO:0000313" key="3">
    <source>
        <dbReference type="Proteomes" id="UP000016023"/>
    </source>
</evidence>
<comment type="caution">
    <text evidence="2">The sequence shown here is derived from an EMBL/GenBank/DDBJ whole genome shotgun (WGS) entry which is preliminary data.</text>
</comment>
<protein>
    <submittedName>
        <fullName evidence="2">Uncharacterized protein</fullName>
    </submittedName>
</protein>
<keyword evidence="1" id="KW-0812">Transmembrane</keyword>
<dbReference type="EMBL" id="AGWK01000028">
    <property type="protein sequence ID" value="EHO71215.1"/>
    <property type="molecule type" value="Genomic_DNA"/>
</dbReference>
<reference evidence="2 3" key="1">
    <citation type="submission" date="2011-12" db="EMBL/GenBank/DDBJ databases">
        <title>The Genome Sequence of Prevotella micans F0438.</title>
        <authorList>
            <consortium name="The Broad Institute Genome Sequencing Platform"/>
            <person name="Earl A."/>
            <person name="Ward D."/>
            <person name="Feldgarden M."/>
            <person name="Gevers D."/>
            <person name="Izard J."/>
            <person name="Baranova O.V."/>
            <person name="Blanton J.M."/>
            <person name="Wade W.G."/>
            <person name="Dewhirst F.E."/>
            <person name="Young S.K."/>
            <person name="Zeng Q."/>
            <person name="Gargeya S."/>
            <person name="Fitzgerald M."/>
            <person name="Haas B."/>
            <person name="Abouelleil A."/>
            <person name="Alvarado L."/>
            <person name="Arachchi H.M."/>
            <person name="Berlin A."/>
            <person name="Chapman S.B."/>
            <person name="Gearin G."/>
            <person name="Goldberg J."/>
            <person name="Griggs A."/>
            <person name="Gujja S."/>
            <person name="Hansen M."/>
            <person name="Heiman D."/>
            <person name="Howarth C."/>
            <person name="Larimer J."/>
            <person name="Lui A."/>
            <person name="MacDonald P.J.P."/>
            <person name="McCowen C."/>
            <person name="Montmayeur A."/>
            <person name="Murphy C."/>
            <person name="Neiman D."/>
            <person name="Pearson M."/>
            <person name="Priest M."/>
            <person name="Roberts A."/>
            <person name="Saif S."/>
            <person name="Shea T."/>
            <person name="Sisk P."/>
            <person name="Stolte C."/>
            <person name="Sykes S."/>
            <person name="Wortman J."/>
            <person name="Nusbaum C."/>
            <person name="Birren B."/>
        </authorList>
    </citation>
    <scope>NUCLEOTIDE SEQUENCE [LARGE SCALE GENOMIC DNA]</scope>
    <source>
        <strain evidence="2 3">F0438</strain>
    </source>
</reference>
<name>H1Q241_9BACT</name>
<feature type="transmembrane region" description="Helical" evidence="1">
    <location>
        <begin position="20"/>
        <end position="38"/>
    </location>
</feature>
<dbReference type="Proteomes" id="UP000016023">
    <property type="component" value="Unassembled WGS sequence"/>
</dbReference>
<keyword evidence="1" id="KW-1133">Transmembrane helix</keyword>
<gene>
    <name evidence="2" type="ORF">HMPREF9140_00955</name>
</gene>
<evidence type="ECO:0000313" key="2">
    <source>
        <dbReference type="EMBL" id="EHO71215.1"/>
    </source>
</evidence>
<accession>H1Q241</accession>
<keyword evidence="3" id="KW-1185">Reference proteome</keyword>
<dbReference type="AlphaFoldDB" id="H1Q241"/>
<dbReference type="STRING" id="883158.HMPREF9140_00955"/>